<evidence type="ECO:0000256" key="1">
    <source>
        <dbReference type="ARBA" id="ARBA00004141"/>
    </source>
</evidence>
<comment type="subcellular location">
    <subcellularLocation>
        <location evidence="1">Membrane</location>
        <topology evidence="1">Multi-pass membrane protein</topology>
    </subcellularLocation>
</comment>
<dbReference type="Gene3D" id="1.20.1250.20">
    <property type="entry name" value="MFS general substrate transporter like domains"/>
    <property type="match status" value="1"/>
</dbReference>
<dbReference type="GO" id="GO:0022857">
    <property type="term" value="F:transmembrane transporter activity"/>
    <property type="evidence" value="ECO:0007669"/>
    <property type="project" value="InterPro"/>
</dbReference>
<organism evidence="8 9">
    <name type="scientific">Phaeovibrio sulfidiphilus</name>
    <dbReference type="NCBI Taxonomy" id="1220600"/>
    <lineage>
        <taxon>Bacteria</taxon>
        <taxon>Pseudomonadati</taxon>
        <taxon>Pseudomonadota</taxon>
        <taxon>Alphaproteobacteria</taxon>
        <taxon>Rhodospirillales</taxon>
        <taxon>Rhodospirillaceae</taxon>
        <taxon>Phaeovibrio</taxon>
    </lineage>
</organism>
<feature type="transmembrane region" description="Helical" evidence="7">
    <location>
        <begin position="98"/>
        <end position="120"/>
    </location>
</feature>
<accession>A0A8J6YPH5</accession>
<evidence type="ECO:0000256" key="5">
    <source>
        <dbReference type="ARBA" id="ARBA00022989"/>
    </source>
</evidence>
<comment type="similarity">
    <text evidence="2">Belongs to the major facilitator superfamily.</text>
</comment>
<keyword evidence="3" id="KW-0813">Transport</keyword>
<evidence type="ECO:0000313" key="8">
    <source>
        <dbReference type="EMBL" id="MBE1237226.1"/>
    </source>
</evidence>
<proteinExistence type="inferred from homology"/>
<protein>
    <submittedName>
        <fullName evidence="8">MFS transporter</fullName>
    </submittedName>
</protein>
<keyword evidence="4 7" id="KW-0812">Transmembrane</keyword>
<dbReference type="RefSeq" id="WP_192534241.1">
    <property type="nucleotide sequence ID" value="NZ_JACZHT010000004.1"/>
</dbReference>
<keyword evidence="9" id="KW-1185">Reference proteome</keyword>
<feature type="transmembrane region" description="Helical" evidence="7">
    <location>
        <begin position="276"/>
        <end position="296"/>
    </location>
</feature>
<evidence type="ECO:0000313" key="9">
    <source>
        <dbReference type="Proteomes" id="UP000631034"/>
    </source>
</evidence>
<evidence type="ECO:0000256" key="7">
    <source>
        <dbReference type="SAM" id="Phobius"/>
    </source>
</evidence>
<dbReference type="Pfam" id="PF07690">
    <property type="entry name" value="MFS_1"/>
    <property type="match status" value="1"/>
</dbReference>
<gene>
    <name evidence="8" type="ORF">IHV25_06150</name>
</gene>
<dbReference type="AlphaFoldDB" id="A0A8J6YPH5"/>
<feature type="transmembrane region" description="Helical" evidence="7">
    <location>
        <begin position="367"/>
        <end position="389"/>
    </location>
</feature>
<comment type="caution">
    <text evidence="8">The sequence shown here is derived from an EMBL/GenBank/DDBJ whole genome shotgun (WGS) entry which is preliminary data.</text>
</comment>
<evidence type="ECO:0000256" key="2">
    <source>
        <dbReference type="ARBA" id="ARBA00008335"/>
    </source>
</evidence>
<dbReference type="Proteomes" id="UP000631034">
    <property type="component" value="Unassembled WGS sequence"/>
</dbReference>
<evidence type="ECO:0000256" key="3">
    <source>
        <dbReference type="ARBA" id="ARBA00022448"/>
    </source>
</evidence>
<dbReference type="SUPFAM" id="SSF103473">
    <property type="entry name" value="MFS general substrate transporter"/>
    <property type="match status" value="1"/>
</dbReference>
<dbReference type="EMBL" id="JACZHT010000004">
    <property type="protein sequence ID" value="MBE1237226.1"/>
    <property type="molecule type" value="Genomic_DNA"/>
</dbReference>
<dbReference type="InterPro" id="IPR036259">
    <property type="entry name" value="MFS_trans_sf"/>
</dbReference>
<feature type="transmembrane region" description="Helical" evidence="7">
    <location>
        <begin position="302"/>
        <end position="328"/>
    </location>
</feature>
<sequence>MPLRLGCVLAGLYAAQGLVVGFICSTFPTVLRQEGVSLWLVGLSSLAMLPWALNVFWAPLVDRFALWNRPHRKSWIVPLQLTLPPLFVLLGFQLGAGHVYIALVLLMLAGFAASTSDVAAHGLAVDRLKPSERGTGNALQVGGYWVGSLVSSGIILILVPTLGVEGAVGLFALIVGLTVVPVFFFPEKGRVAPPSRVTPGVMVFLRRPDALAIIALIFLFHLGRSASMTMESPFLVDMGLRSESIGLLRGVFGVCAGFGGSLLGALLLHRMDRYRALIAVMILQALSTLVWWGVAAAGVHDFWILAAAFVFQYLVTSMAIVVILSLMMDRCCSAQAATDFTVQYCIGNLVQMLGGAVSGFSAETLGYSTHFGLCFVLCLVGVAAAPSLYRRIQRHPVPGPLFPAASPLASGGTP</sequence>
<dbReference type="InterPro" id="IPR011701">
    <property type="entry name" value="MFS"/>
</dbReference>
<feature type="transmembrane region" description="Helical" evidence="7">
    <location>
        <begin position="247"/>
        <end position="269"/>
    </location>
</feature>
<dbReference type="InterPro" id="IPR004752">
    <property type="entry name" value="AmpG_permease/AT-1"/>
</dbReference>
<keyword evidence="6 7" id="KW-0472">Membrane</keyword>
<feature type="transmembrane region" description="Helical" evidence="7">
    <location>
        <begin position="168"/>
        <end position="186"/>
    </location>
</feature>
<dbReference type="PANTHER" id="PTHR12778">
    <property type="entry name" value="SOLUTE CARRIER FAMILY 33 ACETYL-COA TRANSPORTER -RELATED"/>
    <property type="match status" value="1"/>
</dbReference>
<feature type="transmembrane region" description="Helical" evidence="7">
    <location>
        <begin position="340"/>
        <end position="361"/>
    </location>
</feature>
<feature type="transmembrane region" description="Helical" evidence="7">
    <location>
        <begin position="141"/>
        <end position="162"/>
    </location>
</feature>
<feature type="transmembrane region" description="Helical" evidence="7">
    <location>
        <begin position="210"/>
        <end position="227"/>
    </location>
</feature>
<dbReference type="PANTHER" id="PTHR12778:SF10">
    <property type="entry name" value="MAJOR FACILITATOR SUPERFAMILY DOMAIN-CONTAINING PROTEIN 3"/>
    <property type="match status" value="1"/>
</dbReference>
<dbReference type="GO" id="GO:0016020">
    <property type="term" value="C:membrane"/>
    <property type="evidence" value="ECO:0007669"/>
    <property type="project" value="UniProtKB-SubCell"/>
</dbReference>
<evidence type="ECO:0000256" key="6">
    <source>
        <dbReference type="ARBA" id="ARBA00023136"/>
    </source>
</evidence>
<feature type="transmembrane region" description="Helical" evidence="7">
    <location>
        <begin position="73"/>
        <end position="92"/>
    </location>
</feature>
<reference evidence="8" key="1">
    <citation type="submission" date="2020-10" db="EMBL/GenBank/DDBJ databases">
        <title>Genome sequence of the unusual species of purple photosynthetic bacteria, Phaeovibrio sulfidiphilus DSM 23193, type strain.</title>
        <authorList>
            <person name="Kyndt J.A."/>
            <person name="Meyer T.E."/>
        </authorList>
    </citation>
    <scope>NUCLEOTIDE SEQUENCE</scope>
    <source>
        <strain evidence="8">DSM 23193</strain>
    </source>
</reference>
<keyword evidence="5 7" id="KW-1133">Transmembrane helix</keyword>
<evidence type="ECO:0000256" key="4">
    <source>
        <dbReference type="ARBA" id="ARBA00022692"/>
    </source>
</evidence>
<feature type="transmembrane region" description="Helical" evidence="7">
    <location>
        <begin position="37"/>
        <end position="61"/>
    </location>
</feature>
<name>A0A8J6YPH5_9PROT</name>